<dbReference type="Pfam" id="PF21394">
    <property type="entry name" value="Beta-ketacyl_N"/>
    <property type="match status" value="1"/>
</dbReference>
<dbReference type="SUPFAM" id="SSF52151">
    <property type="entry name" value="FabD/lysophospholipase-like"/>
    <property type="match status" value="1"/>
</dbReference>
<accession>A0ABW2T2A8</accession>
<dbReference type="RefSeq" id="WP_386271707.1">
    <property type="nucleotide sequence ID" value="NZ_JBHSIJ010000002.1"/>
</dbReference>
<dbReference type="Pfam" id="PF08659">
    <property type="entry name" value="KR"/>
    <property type="match status" value="1"/>
</dbReference>
<dbReference type="Gene3D" id="3.40.50.720">
    <property type="entry name" value="NAD(P)-binding Rossmann-like Domain"/>
    <property type="match status" value="1"/>
</dbReference>
<dbReference type="PANTHER" id="PTHR43775">
    <property type="entry name" value="FATTY ACID SYNTHASE"/>
    <property type="match status" value="1"/>
</dbReference>
<dbReference type="Gene3D" id="3.30.70.250">
    <property type="entry name" value="Malonyl-CoA ACP transacylase, ACP-binding"/>
    <property type="match status" value="1"/>
</dbReference>
<dbReference type="SUPFAM" id="SSF47336">
    <property type="entry name" value="ACP-like"/>
    <property type="match status" value="1"/>
</dbReference>
<dbReference type="SMART" id="SM00823">
    <property type="entry name" value="PKS_PP"/>
    <property type="match status" value="1"/>
</dbReference>
<dbReference type="SUPFAM" id="SSF51735">
    <property type="entry name" value="NAD(P)-binding Rossmann-fold domains"/>
    <property type="match status" value="2"/>
</dbReference>
<evidence type="ECO:0000256" key="4">
    <source>
        <dbReference type="SAM" id="MobiDB-lite"/>
    </source>
</evidence>
<evidence type="ECO:0000259" key="5">
    <source>
        <dbReference type="PROSITE" id="PS50075"/>
    </source>
</evidence>
<dbReference type="Pfam" id="PF16197">
    <property type="entry name" value="KAsynt_C_assoc"/>
    <property type="match status" value="1"/>
</dbReference>
<dbReference type="SUPFAM" id="SSF55048">
    <property type="entry name" value="Probable ACP-binding domain of malonyl-CoA ACP transacylase"/>
    <property type="match status" value="1"/>
</dbReference>
<dbReference type="InterPro" id="IPR029058">
    <property type="entry name" value="AB_hydrolase_fold"/>
</dbReference>
<gene>
    <name evidence="7" type="ORF">ACFQVD_19585</name>
</gene>
<dbReference type="InterPro" id="IPR020806">
    <property type="entry name" value="PKS_PP-bd"/>
</dbReference>
<dbReference type="PANTHER" id="PTHR43775:SF37">
    <property type="entry name" value="SI:DKEY-61P9.11"/>
    <property type="match status" value="1"/>
</dbReference>
<dbReference type="InterPro" id="IPR036291">
    <property type="entry name" value="NAD(P)-bd_dom_sf"/>
</dbReference>
<feature type="domain" description="Ketosynthase family 3 (KS3)" evidence="6">
    <location>
        <begin position="18"/>
        <end position="443"/>
    </location>
</feature>
<protein>
    <submittedName>
        <fullName evidence="7">SDR family NAD(P)-dependent oxidoreductase</fullName>
    </submittedName>
</protein>
<evidence type="ECO:0000313" key="8">
    <source>
        <dbReference type="Proteomes" id="UP001596514"/>
    </source>
</evidence>
<dbReference type="InterPro" id="IPR018201">
    <property type="entry name" value="Ketoacyl_synth_AS"/>
</dbReference>
<proteinExistence type="predicted"/>
<dbReference type="InterPro" id="IPR009081">
    <property type="entry name" value="PP-bd_ACP"/>
</dbReference>
<evidence type="ECO:0000256" key="1">
    <source>
        <dbReference type="ARBA" id="ARBA00022450"/>
    </source>
</evidence>
<dbReference type="SUPFAM" id="SSF53901">
    <property type="entry name" value="Thiolase-like"/>
    <property type="match status" value="1"/>
</dbReference>
<comment type="caution">
    <text evidence="7">The sequence shown here is derived from an EMBL/GenBank/DDBJ whole genome shotgun (WGS) entry which is preliminary data.</text>
</comment>
<name>A0ABW2T2A8_9ACTN</name>
<dbReference type="InterPro" id="IPR049490">
    <property type="entry name" value="C883_1060-like_KR_N"/>
</dbReference>
<dbReference type="InterPro" id="IPR014030">
    <property type="entry name" value="Ketoacyl_synth_N"/>
</dbReference>
<evidence type="ECO:0000259" key="6">
    <source>
        <dbReference type="PROSITE" id="PS52004"/>
    </source>
</evidence>
<keyword evidence="3" id="KW-0808">Transferase</keyword>
<dbReference type="InterPro" id="IPR032821">
    <property type="entry name" value="PKS_assoc"/>
</dbReference>
<dbReference type="Pfam" id="PF02801">
    <property type="entry name" value="Ketoacyl-synt_C"/>
    <property type="match status" value="1"/>
</dbReference>
<feature type="domain" description="Carrier" evidence="5">
    <location>
        <begin position="1409"/>
        <end position="1484"/>
    </location>
</feature>
<dbReference type="PROSITE" id="PS50075">
    <property type="entry name" value="CARRIER"/>
    <property type="match status" value="1"/>
</dbReference>
<keyword evidence="2" id="KW-0597">Phosphoprotein</keyword>
<reference evidence="8" key="1">
    <citation type="journal article" date="2019" name="Int. J. Syst. Evol. Microbiol.">
        <title>The Global Catalogue of Microorganisms (GCM) 10K type strain sequencing project: providing services to taxonomists for standard genome sequencing and annotation.</title>
        <authorList>
            <consortium name="The Broad Institute Genomics Platform"/>
            <consortium name="The Broad Institute Genome Sequencing Center for Infectious Disease"/>
            <person name="Wu L."/>
            <person name="Ma J."/>
        </authorList>
    </citation>
    <scope>NUCLEOTIDE SEQUENCE [LARGE SCALE GENOMIC DNA]</scope>
    <source>
        <strain evidence="8">JCM 10083</strain>
    </source>
</reference>
<dbReference type="InterPro" id="IPR050091">
    <property type="entry name" value="PKS_NRPS_Biosynth_Enz"/>
</dbReference>
<dbReference type="InterPro" id="IPR016039">
    <property type="entry name" value="Thiolase-like"/>
</dbReference>
<dbReference type="Proteomes" id="UP001596514">
    <property type="component" value="Unassembled WGS sequence"/>
</dbReference>
<dbReference type="InterPro" id="IPR014031">
    <property type="entry name" value="Ketoacyl_synth_C"/>
</dbReference>
<feature type="region of interest" description="Disordered" evidence="4">
    <location>
        <begin position="1374"/>
        <end position="1410"/>
    </location>
</feature>
<dbReference type="SMART" id="SM00827">
    <property type="entry name" value="PKS_AT"/>
    <property type="match status" value="1"/>
</dbReference>
<dbReference type="SMART" id="SM00822">
    <property type="entry name" value="PKS_KR"/>
    <property type="match status" value="1"/>
</dbReference>
<dbReference type="InterPro" id="IPR001227">
    <property type="entry name" value="Ac_transferase_dom_sf"/>
</dbReference>
<dbReference type="Gene3D" id="3.40.366.10">
    <property type="entry name" value="Malonyl-Coenzyme A Acyl Carrier Protein, domain 2"/>
    <property type="match status" value="1"/>
</dbReference>
<dbReference type="InterPro" id="IPR057326">
    <property type="entry name" value="KR_dom"/>
</dbReference>
<feature type="compositionally biased region" description="Low complexity" evidence="4">
    <location>
        <begin position="1381"/>
        <end position="1392"/>
    </location>
</feature>
<dbReference type="InterPro" id="IPR016036">
    <property type="entry name" value="Malonyl_transacylase_ACP-bd"/>
</dbReference>
<feature type="region of interest" description="Disordered" evidence="4">
    <location>
        <begin position="1487"/>
        <end position="1506"/>
    </location>
</feature>
<sequence>MKPTNADGADIAGVGVSGADIAVVGIACRFPGARDAAEYWRLIAEGRRGISELTPDELREGGASEARLADPELVPAGGILWDADRFDAAFFGYSAREAALMDPQQRMFLEAAWHALDDAGHAPDRFPGSIGVYAGQTLGTHRDRDRGAFLGTSADLLAAADDKDFLSTRASYKLGLTGPSITVQAACSTSLVAIHLACRALITHDCDMALAGGVSWTPLRRQGYLHQEGGVWSADGHVRSFDRDASGFVPADGLGIVVLRRLGDALADGDRVYAVVTGSAVTNDGSDKLSYAAPGVRGQQAAVEAALAVSGVDPDTVGYVEAHGTATALGDAVEVTALTRAYRAAGATGRGYCRLGSVKSNIGHTDAAAGVAGFIKAALMVRHGRIPPSPVVSPHPNPEIDFETSPFRLAAEQEDWPLTDVPRRAAVSSFGIGGTNAHVILEEPPPCPPTAPAPPWQLVALSARDETALAEMAGACADALCDVSDPEFADLARTLAAGRRHLPFRYAGVFRDRSHAVAELRGRATCETASAVRAGNADVVFMFPGGGTRYPGMGRELYHEEPVFRAAVDECLELLPDRSAAGRLGALWTDEPGATPVPVPDGESDPALALPAVFVMEIALARLLMSRGVIPALLMGHSLGEYAAACVAGVMSLRDALAVVSKRGELLASLRDGAMLAVPASEREVEPFLGEGVCLSVVNGPASCVLAGPAAYIAEVRELLDRRGITGRLLPLGTAAHSALVDPVLGEFRGFMAGIELRAPSTRLVSGVTGTGDADFADPEYWVNHLRATVRFDAALGHVLADGPKILVEVGPGTTLSTPARARAGTDSVVVNVTRHPLEERADREVLLRALGRLWEAGVEVDLPSLWPERRLRLPAVPYPFAPTVIRPPDPARGAEPAAFSGAERSPGGLYGVTWKRAVEVPADPGPEVREHRWIVLSDSSSLAEAIVAKLAEYGATTVVVTPGRAFQRVAPDRITIDPGCGEDYERLLKTVEADAAGPARIVCLWGASPLSRTCPPLGHVVGLARALSGRPRADLSLVTRGALEITGSERLDPREALTIGAAGPLRHELADVRIRLVDLDPGDGKEHGTRAAELLAELCRPSPENPGEDPIGLRAGHRWLRHFEPLRVTPGTGPRIRRGGTYVITGGTSGIGLRLAGHLADTYSARLVLIGRGASGESPPRGGEATTLLAGRGDEVLVRGADVADARRLREVLDETRSRFGEIHGVIHAAGVPGGGMAEFLTEDDVAAALRAKTEGTSTLVSALREVGALPDFVALFSSLASFSGVPGLTCYGAANAFLDTFALCARRDGLPVLSINWDRWNGVGMARDMERRHRELTGEGLSGGLSPEEGVAAFERCLAALPLGQVVVSSRPPEGAGQAARRPAVPAARSRPPRPRHPAAPPAGGTDEWSPRELELLAVWQDVLGVEVIGRRDDFFLLGGHSLSALQVVQRCKERFGVQLPVKALFVAPTIEGLAKALAVARADGEGEAGAGGPRPVLERSDLS</sequence>
<dbReference type="Gene3D" id="3.40.50.1820">
    <property type="entry name" value="alpha/beta hydrolase"/>
    <property type="match status" value="1"/>
</dbReference>
<organism evidence="7 8">
    <name type="scientific">Streptosporangium amethystogenes subsp. fukuiense</name>
    <dbReference type="NCBI Taxonomy" id="698418"/>
    <lineage>
        <taxon>Bacteria</taxon>
        <taxon>Bacillati</taxon>
        <taxon>Actinomycetota</taxon>
        <taxon>Actinomycetes</taxon>
        <taxon>Streptosporangiales</taxon>
        <taxon>Streptosporangiaceae</taxon>
        <taxon>Streptosporangium</taxon>
    </lineage>
</organism>
<dbReference type="EMBL" id="JBHTEE010000001">
    <property type="protein sequence ID" value="MFC7602306.1"/>
    <property type="molecule type" value="Genomic_DNA"/>
</dbReference>
<keyword evidence="1" id="KW-0596">Phosphopantetheine</keyword>
<dbReference type="Pfam" id="PF00550">
    <property type="entry name" value="PP-binding"/>
    <property type="match status" value="1"/>
</dbReference>
<evidence type="ECO:0000256" key="3">
    <source>
        <dbReference type="ARBA" id="ARBA00022679"/>
    </source>
</evidence>
<evidence type="ECO:0000256" key="2">
    <source>
        <dbReference type="ARBA" id="ARBA00022553"/>
    </source>
</evidence>
<dbReference type="InterPro" id="IPR020841">
    <property type="entry name" value="PKS_Beta-ketoAc_synthase_dom"/>
</dbReference>
<dbReference type="Gene3D" id="3.40.47.10">
    <property type="match status" value="1"/>
</dbReference>
<dbReference type="CDD" id="cd08953">
    <property type="entry name" value="KR_2_SDR_x"/>
    <property type="match status" value="1"/>
</dbReference>
<dbReference type="Gene3D" id="3.30.70.3290">
    <property type="match status" value="1"/>
</dbReference>
<dbReference type="CDD" id="cd00833">
    <property type="entry name" value="PKS"/>
    <property type="match status" value="1"/>
</dbReference>
<dbReference type="SMART" id="SM00825">
    <property type="entry name" value="PKS_KS"/>
    <property type="match status" value="1"/>
</dbReference>
<dbReference type="InterPro" id="IPR036736">
    <property type="entry name" value="ACP-like_sf"/>
</dbReference>
<evidence type="ECO:0000313" key="7">
    <source>
        <dbReference type="EMBL" id="MFC7602306.1"/>
    </source>
</evidence>
<dbReference type="InterPro" id="IPR013968">
    <property type="entry name" value="PKS_KR"/>
</dbReference>
<dbReference type="PROSITE" id="PS52004">
    <property type="entry name" value="KS3_2"/>
    <property type="match status" value="1"/>
</dbReference>
<dbReference type="PROSITE" id="PS00606">
    <property type="entry name" value="KS3_1"/>
    <property type="match status" value="1"/>
</dbReference>
<keyword evidence="8" id="KW-1185">Reference proteome</keyword>
<dbReference type="Pfam" id="PF00698">
    <property type="entry name" value="Acyl_transf_1"/>
    <property type="match status" value="1"/>
</dbReference>
<dbReference type="Pfam" id="PF00109">
    <property type="entry name" value="ketoacyl-synt"/>
    <property type="match status" value="1"/>
</dbReference>
<dbReference type="InterPro" id="IPR016035">
    <property type="entry name" value="Acyl_Trfase/lysoPLipase"/>
</dbReference>
<dbReference type="InterPro" id="IPR014043">
    <property type="entry name" value="Acyl_transferase_dom"/>
</dbReference>